<evidence type="ECO:0000259" key="4">
    <source>
        <dbReference type="PROSITE" id="PS50102"/>
    </source>
</evidence>
<dbReference type="PROSITE" id="PS51369">
    <property type="entry name" value="TCP"/>
    <property type="match status" value="1"/>
</dbReference>
<dbReference type="RefSeq" id="XP_039127534.1">
    <property type="nucleotide sequence ID" value="XM_039271600.1"/>
</dbReference>
<dbReference type="GO" id="GO:0005739">
    <property type="term" value="C:mitochondrion"/>
    <property type="evidence" value="ECO:0007669"/>
    <property type="project" value="TreeGrafter"/>
</dbReference>
<feature type="domain" description="R" evidence="6">
    <location>
        <begin position="206"/>
        <end position="223"/>
    </location>
</feature>
<dbReference type="PROSITE" id="PS50102">
    <property type="entry name" value="RRM"/>
    <property type="match status" value="1"/>
</dbReference>
<dbReference type="Pfam" id="PF00076">
    <property type="entry name" value="RRM_1"/>
    <property type="match status" value="1"/>
</dbReference>
<dbReference type="GO" id="GO:0016554">
    <property type="term" value="P:cytidine to uridine editing"/>
    <property type="evidence" value="ECO:0007669"/>
    <property type="project" value="InterPro"/>
</dbReference>
<dbReference type="InterPro" id="IPR012677">
    <property type="entry name" value="Nucleotide-bd_a/b_plait_sf"/>
</dbReference>
<evidence type="ECO:0000259" key="6">
    <source>
        <dbReference type="PROSITE" id="PS51370"/>
    </source>
</evidence>
<dbReference type="Proteomes" id="UP001515500">
    <property type="component" value="Chromosome 6"/>
</dbReference>
<dbReference type="GO" id="GO:0080156">
    <property type="term" value="P:mitochondrial mRNA modification"/>
    <property type="evidence" value="ECO:0007669"/>
    <property type="project" value="TreeGrafter"/>
</dbReference>
<dbReference type="SUPFAM" id="SSF54928">
    <property type="entry name" value="RNA-binding domain, RBD"/>
    <property type="match status" value="1"/>
</dbReference>
<keyword evidence="7" id="KW-1185">Reference proteome</keyword>
<dbReference type="PANTHER" id="PTHR31346:SF11">
    <property type="entry name" value="ORGANELLE RRM DOMAIN-CONTAINING PROTEIN 1, CHLOROPLASTIC"/>
    <property type="match status" value="1"/>
</dbReference>
<dbReference type="Pfam" id="PF03634">
    <property type="entry name" value="TCP"/>
    <property type="match status" value="1"/>
</dbReference>
<dbReference type="PANTHER" id="PTHR31346">
    <property type="entry name" value="MULTIPLE ORGANELLAR RNA EDITING FACTOR 2, CHLOROPLASTIC-RELATED-RELATED"/>
    <property type="match status" value="1"/>
</dbReference>
<keyword evidence="2" id="KW-0694">RNA-binding</keyword>
<evidence type="ECO:0000313" key="8">
    <source>
        <dbReference type="RefSeq" id="XP_039127534.1"/>
    </source>
</evidence>
<dbReference type="InterPro" id="IPR039206">
    <property type="entry name" value="MORF/ORRM1/DAG-like"/>
</dbReference>
<dbReference type="InterPro" id="IPR035979">
    <property type="entry name" value="RBD_domain_sf"/>
</dbReference>
<evidence type="ECO:0000256" key="2">
    <source>
        <dbReference type="PROSITE-ProRule" id="PRU00176"/>
    </source>
</evidence>
<name>A0AB40BJI5_DIOCR</name>
<feature type="domain" description="RRM" evidence="4">
    <location>
        <begin position="610"/>
        <end position="688"/>
    </location>
</feature>
<dbReference type="InterPro" id="IPR017888">
    <property type="entry name" value="CYC/TB1_R_domain"/>
</dbReference>
<evidence type="ECO:0000256" key="3">
    <source>
        <dbReference type="SAM" id="MobiDB-lite"/>
    </source>
</evidence>
<reference evidence="8" key="1">
    <citation type="submission" date="2025-08" db="UniProtKB">
        <authorList>
            <consortium name="RefSeq"/>
        </authorList>
    </citation>
    <scope>IDENTIFICATION</scope>
</reference>
<dbReference type="Gene3D" id="3.30.70.330">
    <property type="match status" value="1"/>
</dbReference>
<dbReference type="PROSITE" id="PS51370">
    <property type="entry name" value="R"/>
    <property type="match status" value="1"/>
</dbReference>
<feature type="compositionally biased region" description="Low complexity" evidence="3">
    <location>
        <begin position="154"/>
        <end position="165"/>
    </location>
</feature>
<evidence type="ECO:0000256" key="1">
    <source>
        <dbReference type="ARBA" id="ARBA00022946"/>
    </source>
</evidence>
<dbReference type="InterPro" id="IPR017887">
    <property type="entry name" value="TF_TCP_subgr"/>
</dbReference>
<evidence type="ECO:0000259" key="5">
    <source>
        <dbReference type="PROSITE" id="PS51369"/>
    </source>
</evidence>
<dbReference type="Pfam" id="PF21864">
    <property type="entry name" value="MORF_dom"/>
    <property type="match status" value="2"/>
</dbReference>
<dbReference type="InterPro" id="IPR054059">
    <property type="entry name" value="MORF/ORRM1/DAG-like_MORF"/>
</dbReference>
<organism evidence="7 8">
    <name type="scientific">Dioscorea cayennensis subsp. rotundata</name>
    <name type="common">White Guinea yam</name>
    <name type="synonym">Dioscorea rotundata</name>
    <dbReference type="NCBI Taxonomy" id="55577"/>
    <lineage>
        <taxon>Eukaryota</taxon>
        <taxon>Viridiplantae</taxon>
        <taxon>Streptophyta</taxon>
        <taxon>Embryophyta</taxon>
        <taxon>Tracheophyta</taxon>
        <taxon>Spermatophyta</taxon>
        <taxon>Magnoliopsida</taxon>
        <taxon>Liliopsida</taxon>
        <taxon>Dioscoreales</taxon>
        <taxon>Dioscoreaceae</taxon>
        <taxon>Dioscorea</taxon>
    </lineage>
</organism>
<feature type="compositionally biased region" description="Basic residues" evidence="3">
    <location>
        <begin position="87"/>
        <end position="97"/>
    </location>
</feature>
<sequence>MAYNNYYDPEYLWKSSSFTINQDLSPPPSPPIHEHDPFSFFQLSPPFLDHDPFQDLSTLLLSPHHHHHSPPVLLPQHQTKPPTIKPSKSRTMRKDHHGKIRTMHGLRDRRMRLSLEVAHKFFSLQDMLGFDKASKTLDWLLTKSHSAIKDLIESSSSLSSSSSSSKCNNDSTDVITKGDHGKSKRAKVSSLNPPPKRATLRSVRTKESRARARARAKERIKEKKKSSSMQCCGNDQDGEMMKLSEEMQSALDNGERSILFNGAMLECFPFNDLFEEHVNLKQILFSALSSEIFKLASPLEGFGNSFVTASCRRPAPAIMDLLLLRSPPLPLCFPSDLLLAAPMSSLTFRNPRRCPIPFPRFAIHARSPVSIRFSGSYSTMTTEVAQDPSCMKWMVVMEKPPNVGLSKREVVDHYVQTLAKVLGSEREAQMCMYDVSWQTCYGFCCDIDEESSRKLADMPGVLSVTPDKDPDSNKKDYTYSKLLLAHLSKPDASASRFTPSQGNEYWLVCMKKPGFEVITKAQMVDYYTQILTKVLGNEKDAQACIYHISWERDYGFCCHIDEECAQELADVPGVLSVCPDTNFEAASKDYRGDGKVLESEENQTPDVKTKRLFVTGLSFYTSEKTLRAAFEGYGELVEVKIIMDKISKRSKGYAFIEYTTEEAAAAALKEMNGKIINGWMIVVDVARTNRARQGSPRARQSSSSSSS</sequence>
<feature type="region of interest" description="Disordered" evidence="3">
    <location>
        <begin position="153"/>
        <end position="210"/>
    </location>
</feature>
<protein>
    <submittedName>
        <fullName evidence="8">Uncharacterized protein LOC120263634</fullName>
    </submittedName>
</protein>
<dbReference type="Gene3D" id="3.30.70.80">
    <property type="entry name" value="Peptidase S8 propeptide/proteinase inhibitor I9"/>
    <property type="match status" value="2"/>
</dbReference>
<dbReference type="SMART" id="SM00360">
    <property type="entry name" value="RRM"/>
    <property type="match status" value="1"/>
</dbReference>
<feature type="region of interest" description="Disordered" evidence="3">
    <location>
        <begin position="67"/>
        <end position="97"/>
    </location>
</feature>
<keyword evidence="1" id="KW-0809">Transit peptide</keyword>
<dbReference type="GeneID" id="120263634"/>
<dbReference type="AlphaFoldDB" id="A0AB40BJI5"/>
<proteinExistence type="predicted"/>
<dbReference type="InterPro" id="IPR000504">
    <property type="entry name" value="RRM_dom"/>
</dbReference>
<feature type="region of interest" description="Disordered" evidence="3">
    <location>
        <begin position="216"/>
        <end position="235"/>
    </location>
</feature>
<feature type="domain" description="TCP" evidence="5">
    <location>
        <begin position="93"/>
        <end position="151"/>
    </location>
</feature>
<evidence type="ECO:0000313" key="7">
    <source>
        <dbReference type="Proteomes" id="UP001515500"/>
    </source>
</evidence>
<dbReference type="GO" id="GO:0003723">
    <property type="term" value="F:RNA binding"/>
    <property type="evidence" value="ECO:0007669"/>
    <property type="project" value="UniProtKB-UniRule"/>
</dbReference>
<dbReference type="InterPro" id="IPR037045">
    <property type="entry name" value="S8pro/Inhibitor_I9_sf"/>
</dbReference>
<accession>A0AB40BJI5</accession>
<gene>
    <name evidence="8" type="primary">LOC120263634</name>
</gene>